<reference evidence="11 12" key="1">
    <citation type="journal article" date="2018" name="Nat. Genet.">
        <title>The Rosa genome provides new insights in the design of modern roses.</title>
        <authorList>
            <person name="Bendahmane M."/>
        </authorList>
    </citation>
    <scope>NUCLEOTIDE SEQUENCE [LARGE SCALE GENOMIC DNA]</scope>
    <source>
        <strain evidence="12">cv. Old Blush</strain>
    </source>
</reference>
<evidence type="ECO:0000256" key="2">
    <source>
        <dbReference type="ARBA" id="ARBA00012513"/>
    </source>
</evidence>
<dbReference type="AlphaFoldDB" id="A0A2P6Q952"/>
<dbReference type="InterPro" id="IPR051824">
    <property type="entry name" value="LRR_Rcpt-Like_S/T_Kinase"/>
</dbReference>
<gene>
    <name evidence="11" type="ORF">RchiOBHm_Chr5g0027501</name>
</gene>
<accession>A0A2P6Q952</accession>
<dbReference type="SMART" id="SM00219">
    <property type="entry name" value="TyrKc"/>
    <property type="match status" value="1"/>
</dbReference>
<keyword evidence="4 11" id="KW-0808">Transferase</keyword>
<dbReference type="InterPro" id="IPR011009">
    <property type="entry name" value="Kinase-like_dom_sf"/>
</dbReference>
<dbReference type="InterPro" id="IPR020635">
    <property type="entry name" value="Tyr_kinase_cat_dom"/>
</dbReference>
<dbReference type="PANTHER" id="PTHR48006">
    <property type="entry name" value="LEUCINE-RICH REPEAT-CONTAINING PROTEIN DDB_G0281931-RELATED"/>
    <property type="match status" value="1"/>
</dbReference>
<comment type="catalytic activity">
    <reaction evidence="8">
        <text>L-threonyl-[protein] + ATP = O-phospho-L-threonyl-[protein] + ADP + H(+)</text>
        <dbReference type="Rhea" id="RHEA:46608"/>
        <dbReference type="Rhea" id="RHEA-COMP:11060"/>
        <dbReference type="Rhea" id="RHEA-COMP:11605"/>
        <dbReference type="ChEBI" id="CHEBI:15378"/>
        <dbReference type="ChEBI" id="CHEBI:30013"/>
        <dbReference type="ChEBI" id="CHEBI:30616"/>
        <dbReference type="ChEBI" id="CHEBI:61977"/>
        <dbReference type="ChEBI" id="CHEBI:456216"/>
        <dbReference type="EC" id="2.7.11.1"/>
    </reaction>
</comment>
<keyword evidence="6" id="KW-0418">Kinase</keyword>
<dbReference type="Proteomes" id="UP000238479">
    <property type="component" value="Chromosome 5"/>
</dbReference>
<evidence type="ECO:0000256" key="6">
    <source>
        <dbReference type="ARBA" id="ARBA00022777"/>
    </source>
</evidence>
<dbReference type="PROSITE" id="PS00109">
    <property type="entry name" value="PROTEIN_KINASE_TYR"/>
    <property type="match status" value="1"/>
</dbReference>
<comment type="caution">
    <text evidence="11">The sequence shown here is derived from an EMBL/GenBank/DDBJ whole genome shotgun (WGS) entry which is preliminary data.</text>
</comment>
<dbReference type="EMBL" id="PDCK01000043">
    <property type="protein sequence ID" value="PRQ30705.1"/>
    <property type="molecule type" value="Genomic_DNA"/>
</dbReference>
<dbReference type="Gene3D" id="1.10.510.10">
    <property type="entry name" value="Transferase(Phosphotransferase) domain 1"/>
    <property type="match status" value="1"/>
</dbReference>
<sequence length="292" mass="33158">MSSQFSMAKLLRATNNFSSDMIIGYGDCFLLYKAQLSNGLTVAIKKLDPREFPGFREFRAEVETLGKLRHPNIVKLLGYSSVGHFVYEYIERGDLHCLLHDSEVRDNSLPWETRFQIVRGVADGLAYLHGLETPIVHRDIRAKNVLLDLEFQPHITNFGLARRIESQHSHVSTCTDGAIAYMPPEYLVGCNVATLKGDVFSFGVLMLEIATGRCPSLLNELNGKKRGLVEWAKRMITSNRQMEMVDSRILRQDLDKVIVEQYMSIACLCTFNNDKGRPPMREVVELLNELSM</sequence>
<dbReference type="PANTHER" id="PTHR48006:SF47">
    <property type="entry name" value="PHYTOSULFOKINE RECEPTOR 2-LIKE"/>
    <property type="match status" value="1"/>
</dbReference>
<evidence type="ECO:0000259" key="10">
    <source>
        <dbReference type="PROSITE" id="PS50011"/>
    </source>
</evidence>
<evidence type="ECO:0000313" key="11">
    <source>
        <dbReference type="EMBL" id="PRQ30705.1"/>
    </source>
</evidence>
<evidence type="ECO:0000256" key="3">
    <source>
        <dbReference type="ARBA" id="ARBA00022527"/>
    </source>
</evidence>
<dbReference type="GO" id="GO:0016020">
    <property type="term" value="C:membrane"/>
    <property type="evidence" value="ECO:0007669"/>
    <property type="project" value="UniProtKB-SubCell"/>
</dbReference>
<dbReference type="PROSITE" id="PS50011">
    <property type="entry name" value="PROTEIN_KINASE_DOM"/>
    <property type="match status" value="1"/>
</dbReference>
<dbReference type="GO" id="GO:0005524">
    <property type="term" value="F:ATP binding"/>
    <property type="evidence" value="ECO:0007669"/>
    <property type="project" value="UniProtKB-KW"/>
</dbReference>
<dbReference type="PIRSF" id="PIRSF000654">
    <property type="entry name" value="Integrin-linked_kinase"/>
    <property type="match status" value="1"/>
</dbReference>
<organism evidence="11 12">
    <name type="scientific">Rosa chinensis</name>
    <name type="common">China rose</name>
    <dbReference type="NCBI Taxonomy" id="74649"/>
    <lineage>
        <taxon>Eukaryota</taxon>
        <taxon>Viridiplantae</taxon>
        <taxon>Streptophyta</taxon>
        <taxon>Embryophyta</taxon>
        <taxon>Tracheophyta</taxon>
        <taxon>Spermatophyta</taxon>
        <taxon>Magnoliopsida</taxon>
        <taxon>eudicotyledons</taxon>
        <taxon>Gunneridae</taxon>
        <taxon>Pentapetalae</taxon>
        <taxon>rosids</taxon>
        <taxon>fabids</taxon>
        <taxon>Rosales</taxon>
        <taxon>Rosaceae</taxon>
        <taxon>Rosoideae</taxon>
        <taxon>Rosoideae incertae sedis</taxon>
        <taxon>Rosa</taxon>
    </lineage>
</organism>
<comment type="catalytic activity">
    <reaction evidence="9">
        <text>L-seryl-[protein] + ATP = O-phospho-L-seryl-[protein] + ADP + H(+)</text>
        <dbReference type="Rhea" id="RHEA:17989"/>
        <dbReference type="Rhea" id="RHEA-COMP:9863"/>
        <dbReference type="Rhea" id="RHEA-COMP:11604"/>
        <dbReference type="ChEBI" id="CHEBI:15378"/>
        <dbReference type="ChEBI" id="CHEBI:29999"/>
        <dbReference type="ChEBI" id="CHEBI:30616"/>
        <dbReference type="ChEBI" id="CHEBI:83421"/>
        <dbReference type="ChEBI" id="CHEBI:456216"/>
        <dbReference type="EC" id="2.7.11.1"/>
    </reaction>
</comment>
<dbReference type="Gramene" id="PRQ30705">
    <property type="protein sequence ID" value="PRQ30705"/>
    <property type="gene ID" value="RchiOBHm_Chr5g0027501"/>
</dbReference>
<dbReference type="OrthoDB" id="4062651at2759"/>
<dbReference type="GO" id="GO:0004674">
    <property type="term" value="F:protein serine/threonine kinase activity"/>
    <property type="evidence" value="ECO:0007669"/>
    <property type="project" value="UniProtKB-KW"/>
</dbReference>
<comment type="subcellular location">
    <subcellularLocation>
        <location evidence="1">Membrane</location>
        <topology evidence="1">Single-pass type I membrane protein</topology>
    </subcellularLocation>
</comment>
<dbReference type="Pfam" id="PF07714">
    <property type="entry name" value="PK_Tyr_Ser-Thr"/>
    <property type="match status" value="1"/>
</dbReference>
<name>A0A2P6Q952_ROSCH</name>
<keyword evidence="5" id="KW-0547">Nucleotide-binding</keyword>
<proteinExistence type="predicted"/>
<evidence type="ECO:0000256" key="5">
    <source>
        <dbReference type="ARBA" id="ARBA00022741"/>
    </source>
</evidence>
<dbReference type="SUPFAM" id="SSF56112">
    <property type="entry name" value="Protein kinase-like (PK-like)"/>
    <property type="match status" value="1"/>
</dbReference>
<evidence type="ECO:0000256" key="8">
    <source>
        <dbReference type="ARBA" id="ARBA00047899"/>
    </source>
</evidence>
<keyword evidence="7" id="KW-0067">ATP-binding</keyword>
<dbReference type="EC" id="2.7.11.1" evidence="2"/>
<protein>
    <recommendedName>
        <fullName evidence="2">non-specific serine/threonine protein kinase</fullName>
        <ecNumber evidence="2">2.7.11.1</ecNumber>
    </recommendedName>
</protein>
<keyword evidence="3" id="KW-0723">Serine/threonine-protein kinase</keyword>
<evidence type="ECO:0000256" key="9">
    <source>
        <dbReference type="ARBA" id="ARBA00048679"/>
    </source>
</evidence>
<dbReference type="GO" id="GO:0004713">
    <property type="term" value="F:protein tyrosine kinase activity"/>
    <property type="evidence" value="ECO:0007669"/>
    <property type="project" value="InterPro"/>
</dbReference>
<dbReference type="InterPro" id="IPR001245">
    <property type="entry name" value="Ser-Thr/Tyr_kinase_cat_dom"/>
</dbReference>
<evidence type="ECO:0000256" key="1">
    <source>
        <dbReference type="ARBA" id="ARBA00004479"/>
    </source>
</evidence>
<keyword evidence="12" id="KW-1185">Reference proteome</keyword>
<evidence type="ECO:0000256" key="4">
    <source>
        <dbReference type="ARBA" id="ARBA00022679"/>
    </source>
</evidence>
<evidence type="ECO:0000313" key="12">
    <source>
        <dbReference type="Proteomes" id="UP000238479"/>
    </source>
</evidence>
<feature type="domain" description="Protein kinase" evidence="10">
    <location>
        <begin position="17"/>
        <end position="292"/>
    </location>
</feature>
<dbReference type="STRING" id="74649.A0A2P6Q952"/>
<dbReference type="FunFam" id="1.10.510.10:FF:001023">
    <property type="entry name" value="Os07g0541700 protein"/>
    <property type="match status" value="1"/>
</dbReference>
<dbReference type="Gene3D" id="3.30.200.20">
    <property type="entry name" value="Phosphorylase Kinase, domain 1"/>
    <property type="match status" value="1"/>
</dbReference>
<evidence type="ECO:0000256" key="7">
    <source>
        <dbReference type="ARBA" id="ARBA00022840"/>
    </source>
</evidence>
<dbReference type="InterPro" id="IPR008266">
    <property type="entry name" value="Tyr_kinase_AS"/>
</dbReference>
<dbReference type="InterPro" id="IPR000719">
    <property type="entry name" value="Prot_kinase_dom"/>
</dbReference>